<gene>
    <name evidence="3" type="primary">LOC111603220</name>
</gene>
<dbReference type="GeneID" id="111603220"/>
<keyword evidence="1" id="KW-0732">Signal</keyword>
<evidence type="ECO:0000313" key="3">
    <source>
        <dbReference type="RefSeq" id="XP_023176485.2"/>
    </source>
</evidence>
<name>A0A6J1MCC2_DROHY</name>
<dbReference type="RefSeq" id="XP_023176485.2">
    <property type="nucleotide sequence ID" value="XM_023320717.2"/>
</dbReference>
<feature type="chain" id="PRO_5027060219" evidence="1">
    <location>
        <begin position="23"/>
        <end position="117"/>
    </location>
</feature>
<feature type="signal peptide" evidence="1">
    <location>
        <begin position="1"/>
        <end position="22"/>
    </location>
</feature>
<organism evidence="2 3">
    <name type="scientific">Drosophila hydei</name>
    <name type="common">Fruit fly</name>
    <dbReference type="NCBI Taxonomy" id="7224"/>
    <lineage>
        <taxon>Eukaryota</taxon>
        <taxon>Metazoa</taxon>
        <taxon>Ecdysozoa</taxon>
        <taxon>Arthropoda</taxon>
        <taxon>Hexapoda</taxon>
        <taxon>Insecta</taxon>
        <taxon>Pterygota</taxon>
        <taxon>Neoptera</taxon>
        <taxon>Endopterygota</taxon>
        <taxon>Diptera</taxon>
        <taxon>Brachycera</taxon>
        <taxon>Muscomorpha</taxon>
        <taxon>Ephydroidea</taxon>
        <taxon>Drosophilidae</taxon>
        <taxon>Drosophila</taxon>
    </lineage>
</organism>
<sequence length="117" mass="12580">MARVFGVISVLLWLCLGSGCSGYLSLHVGDPCPTSDYRSICQPAEHCSTLGRFMKNGELVVESMLICGYTIYNLKICCPIEDTSTKPTTATTTTTTTPRLVAETTQSILNPGLADNI</sequence>
<evidence type="ECO:0000313" key="2">
    <source>
        <dbReference type="Proteomes" id="UP000504633"/>
    </source>
</evidence>
<reference evidence="3" key="1">
    <citation type="submission" date="2025-08" db="UniProtKB">
        <authorList>
            <consortium name="RefSeq"/>
        </authorList>
    </citation>
    <scope>IDENTIFICATION</scope>
    <source>
        <strain evidence="3">15085-1641.00</strain>
        <tissue evidence="3">Whole body</tissue>
    </source>
</reference>
<dbReference type="Proteomes" id="UP000504633">
    <property type="component" value="Unplaced"/>
</dbReference>
<dbReference type="PROSITE" id="PS51257">
    <property type="entry name" value="PROKAR_LIPOPROTEIN"/>
    <property type="match status" value="1"/>
</dbReference>
<protein>
    <submittedName>
        <fullName evidence="3">Uncharacterized protein LOC111603220</fullName>
    </submittedName>
</protein>
<keyword evidence="2" id="KW-1185">Reference proteome</keyword>
<proteinExistence type="predicted"/>
<dbReference type="AlphaFoldDB" id="A0A6J1MCC2"/>
<dbReference type="KEGG" id="dhe:111603220"/>
<evidence type="ECO:0000256" key="1">
    <source>
        <dbReference type="SAM" id="SignalP"/>
    </source>
</evidence>
<accession>A0A6J1MCC2</accession>